<organism evidence="1 2">
    <name type="scientific">Blastomyces percursus</name>
    <dbReference type="NCBI Taxonomy" id="1658174"/>
    <lineage>
        <taxon>Eukaryota</taxon>
        <taxon>Fungi</taxon>
        <taxon>Dikarya</taxon>
        <taxon>Ascomycota</taxon>
        <taxon>Pezizomycotina</taxon>
        <taxon>Eurotiomycetes</taxon>
        <taxon>Eurotiomycetidae</taxon>
        <taxon>Onygenales</taxon>
        <taxon>Ajellomycetaceae</taxon>
        <taxon>Blastomyces</taxon>
    </lineage>
</organism>
<dbReference type="EMBL" id="LGTZ01000633">
    <property type="protein sequence ID" value="OJD24107.1"/>
    <property type="molecule type" value="Genomic_DNA"/>
</dbReference>
<protein>
    <submittedName>
        <fullName evidence="1">Uncharacterized protein</fullName>
    </submittedName>
</protein>
<dbReference type="OrthoDB" id="5538558at2759"/>
<evidence type="ECO:0000313" key="2">
    <source>
        <dbReference type="Proteomes" id="UP000242791"/>
    </source>
</evidence>
<accession>A0A1J9QV43</accession>
<gene>
    <name evidence="1" type="ORF">ACJ73_04532</name>
</gene>
<dbReference type="VEuPathDB" id="FungiDB:ACJ73_04532"/>
<reference evidence="1 2" key="1">
    <citation type="submission" date="2015-08" db="EMBL/GenBank/DDBJ databases">
        <title>Emmonsia species relationships and genome sequence.</title>
        <authorList>
            <person name="Cuomo C.A."/>
            <person name="Schwartz I.S."/>
            <person name="Kenyon C."/>
            <person name="De Hoog G.S."/>
            <person name="Govender N.P."/>
            <person name="Botha A."/>
            <person name="Moreno L."/>
            <person name="De Vries M."/>
            <person name="Munoz J.F."/>
            <person name="Stielow J.B."/>
        </authorList>
    </citation>
    <scope>NUCLEOTIDE SEQUENCE [LARGE SCALE GENOMIC DNA]</scope>
    <source>
        <strain evidence="1 2">EI222</strain>
    </source>
</reference>
<dbReference type="Proteomes" id="UP000242791">
    <property type="component" value="Unassembled WGS sequence"/>
</dbReference>
<name>A0A1J9QV43_9EURO</name>
<proteinExistence type="predicted"/>
<comment type="caution">
    <text evidence="1">The sequence shown here is derived from an EMBL/GenBank/DDBJ whole genome shotgun (WGS) entry which is preliminary data.</text>
</comment>
<keyword evidence="2" id="KW-1185">Reference proteome</keyword>
<sequence length="168" mass="19008">MTDGDTTIPTFSRLADSSYLSPYARSGAPRPHPNTDPYGALRSRALEAMGFDPKTMIEHGKLWAENQDIWACQPLPESYEEFLSKEELDGMIEAKTVVPLVRKYELDIRRQVIYPDSPLLPIIFCCRMVISVFQQDYIEPTRNNGTTVLFSLKQQAIVAEVCGSTTWT</sequence>
<dbReference type="AlphaFoldDB" id="A0A1J9QV43"/>
<evidence type="ECO:0000313" key="1">
    <source>
        <dbReference type="EMBL" id="OJD24107.1"/>
    </source>
</evidence>